<reference evidence="1 2" key="1">
    <citation type="submission" date="2015-09" db="EMBL/GenBank/DDBJ databases">
        <title>Draft genome of the parasitic nematode Teladorsagia circumcincta isolate WARC Sus (inbred).</title>
        <authorList>
            <person name="Mitreva M."/>
        </authorList>
    </citation>
    <scope>NUCLEOTIDE SEQUENCE [LARGE SCALE GENOMIC DNA]</scope>
    <source>
        <strain evidence="1 2">S</strain>
    </source>
</reference>
<protein>
    <recommendedName>
        <fullName evidence="3">Letm1 RBD domain-containing protein</fullName>
    </recommendedName>
</protein>
<evidence type="ECO:0000313" key="2">
    <source>
        <dbReference type="Proteomes" id="UP000230423"/>
    </source>
</evidence>
<dbReference type="EMBL" id="KZ348231">
    <property type="protein sequence ID" value="PIO66486.1"/>
    <property type="molecule type" value="Genomic_DNA"/>
</dbReference>
<name>A0A2G9U8A3_TELCI</name>
<evidence type="ECO:0008006" key="3">
    <source>
        <dbReference type="Google" id="ProtNLM"/>
    </source>
</evidence>
<dbReference type="Proteomes" id="UP000230423">
    <property type="component" value="Unassembled WGS sequence"/>
</dbReference>
<keyword evidence="2" id="KW-1185">Reference proteome</keyword>
<dbReference type="AlphaFoldDB" id="A0A2G9U8A3"/>
<evidence type="ECO:0000313" key="1">
    <source>
        <dbReference type="EMBL" id="PIO66486.1"/>
    </source>
</evidence>
<proteinExistence type="predicted"/>
<sequence>MLRCKAMRQLDKIMESNLKSLNERQLQFHLYIRRIKVQADASEDELRQALKEWIGFTSHLDDMAYLCAPIFFNEKRQQN</sequence>
<organism evidence="1 2">
    <name type="scientific">Teladorsagia circumcincta</name>
    <name type="common">Brown stomach worm</name>
    <name type="synonym">Ostertagia circumcincta</name>
    <dbReference type="NCBI Taxonomy" id="45464"/>
    <lineage>
        <taxon>Eukaryota</taxon>
        <taxon>Metazoa</taxon>
        <taxon>Ecdysozoa</taxon>
        <taxon>Nematoda</taxon>
        <taxon>Chromadorea</taxon>
        <taxon>Rhabditida</taxon>
        <taxon>Rhabditina</taxon>
        <taxon>Rhabditomorpha</taxon>
        <taxon>Strongyloidea</taxon>
        <taxon>Trichostrongylidae</taxon>
        <taxon>Teladorsagia</taxon>
    </lineage>
</organism>
<gene>
    <name evidence="1" type="ORF">TELCIR_11797</name>
</gene>
<dbReference type="OrthoDB" id="73691at2759"/>
<accession>A0A2G9U8A3</accession>